<dbReference type="InterPro" id="IPR003123">
    <property type="entry name" value="VPS9"/>
</dbReference>
<dbReference type="GO" id="GO:0030139">
    <property type="term" value="C:endocytic vesicle"/>
    <property type="evidence" value="ECO:0007669"/>
    <property type="project" value="TreeGrafter"/>
</dbReference>
<dbReference type="InterPro" id="IPR045046">
    <property type="entry name" value="Vps9-like"/>
</dbReference>
<protein>
    <recommendedName>
        <fullName evidence="1">VPS9 domain-containing protein</fullName>
    </recommendedName>
</protein>
<feature type="domain" description="VPS9" evidence="1">
    <location>
        <begin position="229"/>
        <end position="368"/>
    </location>
</feature>
<dbReference type="Pfam" id="PF23268">
    <property type="entry name" value="RIN1"/>
    <property type="match status" value="1"/>
</dbReference>
<dbReference type="Pfam" id="PF02204">
    <property type="entry name" value="VPS9"/>
    <property type="match status" value="1"/>
</dbReference>
<comment type="caution">
    <text evidence="2">The sequence shown here is derived from an EMBL/GenBank/DDBJ whole genome shotgun (WGS) entry which is preliminary data.</text>
</comment>
<dbReference type="SUPFAM" id="SSF109993">
    <property type="entry name" value="VPS9 domain"/>
    <property type="match status" value="1"/>
</dbReference>
<evidence type="ECO:0000313" key="2">
    <source>
        <dbReference type="EMBL" id="KAH9644446.1"/>
    </source>
</evidence>
<proteinExistence type="predicted"/>
<dbReference type="PANTHER" id="PTHR23101:SF104">
    <property type="entry name" value="PROTEIN SPRINT"/>
    <property type="match status" value="1"/>
</dbReference>
<dbReference type="EMBL" id="JACEFF010000084">
    <property type="protein sequence ID" value="KAH9644446.1"/>
    <property type="molecule type" value="Genomic_DNA"/>
</dbReference>
<accession>A0A922SP00</accession>
<dbReference type="GO" id="GO:0031267">
    <property type="term" value="F:small GTPase binding"/>
    <property type="evidence" value="ECO:0007669"/>
    <property type="project" value="TreeGrafter"/>
</dbReference>
<evidence type="ECO:0000259" key="1">
    <source>
        <dbReference type="PROSITE" id="PS51205"/>
    </source>
</evidence>
<dbReference type="PANTHER" id="PTHR23101">
    <property type="entry name" value="RAB GDP/GTP EXCHANGE FACTOR"/>
    <property type="match status" value="1"/>
</dbReference>
<dbReference type="PROSITE" id="PS51205">
    <property type="entry name" value="VPS9"/>
    <property type="match status" value="1"/>
</dbReference>
<dbReference type="AlphaFoldDB" id="A0A922SP00"/>
<name>A0A922SP00_SPOEX</name>
<dbReference type="GO" id="GO:0005829">
    <property type="term" value="C:cytosol"/>
    <property type="evidence" value="ECO:0007669"/>
    <property type="project" value="TreeGrafter"/>
</dbReference>
<sequence length="444" mass="50647">MKWFRRWFLGRFGKSRNEKTESGSSKLWFKSIGSWEHFTSFKEDVEMAEDAMEVLEVLLPVKRSEVFALTTIKNFRTDSLKDFVLESDWVILSRDQLMEPKLQRHLQKPNSLTSLCRSLAERSVFKKKAEVIAKPPFCHCNELMSSCDSEKPLRLNVMMRNMRQFMSGMKNYLVKHGEREFEKEVEKERLKLKPTEFLNLDAILEGVMHRLVVRPLRARLYTLLAAWHSADVRRLHAAIERAQHATPLQLGIKESTKVPSTAVLAVISKHFLKMQEADSPLDKLENLLAAISVMFNAIRGERSVGADDLLPVLAWTIARSRLVCAELEAELMAGLLPAALLAGEGGYYLTALFSAVAVLKRLAPEPQPDSTTPQWRRGSVDNNRDQHSVAVVRVVLPDECQTMLNENDCPQEVMSEKTGQNFTLAYRRIDAKIAWPQQALHSYP</sequence>
<gene>
    <name evidence="2" type="ORF">HF086_009830</name>
</gene>
<dbReference type="GO" id="GO:0005085">
    <property type="term" value="F:guanyl-nucleotide exchange factor activity"/>
    <property type="evidence" value="ECO:0007669"/>
    <property type="project" value="InterPro"/>
</dbReference>
<dbReference type="SMART" id="SM00167">
    <property type="entry name" value="VPS9"/>
    <property type="match status" value="1"/>
</dbReference>
<dbReference type="Proteomes" id="UP000814243">
    <property type="component" value="Unassembled WGS sequence"/>
</dbReference>
<dbReference type="GO" id="GO:0016192">
    <property type="term" value="P:vesicle-mediated transport"/>
    <property type="evidence" value="ECO:0007669"/>
    <property type="project" value="InterPro"/>
</dbReference>
<evidence type="ECO:0000313" key="3">
    <source>
        <dbReference type="Proteomes" id="UP000814243"/>
    </source>
</evidence>
<organism evidence="2 3">
    <name type="scientific">Spodoptera exigua</name>
    <name type="common">Beet armyworm</name>
    <name type="synonym">Noctua fulgens</name>
    <dbReference type="NCBI Taxonomy" id="7107"/>
    <lineage>
        <taxon>Eukaryota</taxon>
        <taxon>Metazoa</taxon>
        <taxon>Ecdysozoa</taxon>
        <taxon>Arthropoda</taxon>
        <taxon>Hexapoda</taxon>
        <taxon>Insecta</taxon>
        <taxon>Pterygota</taxon>
        <taxon>Neoptera</taxon>
        <taxon>Endopterygota</taxon>
        <taxon>Lepidoptera</taxon>
        <taxon>Glossata</taxon>
        <taxon>Ditrysia</taxon>
        <taxon>Noctuoidea</taxon>
        <taxon>Noctuidae</taxon>
        <taxon>Amphipyrinae</taxon>
        <taxon>Spodoptera</taxon>
    </lineage>
</organism>
<dbReference type="Gene3D" id="1.20.1050.80">
    <property type="entry name" value="VPS9 domain"/>
    <property type="match status" value="1"/>
</dbReference>
<dbReference type="InterPro" id="IPR037191">
    <property type="entry name" value="VPS9_dom_sf"/>
</dbReference>
<reference evidence="2" key="1">
    <citation type="journal article" date="2021" name="G3 (Bethesda)">
        <title>Genome and transcriptome analysis of the beet armyworm Spodoptera exigua reveals targets for pest control. .</title>
        <authorList>
            <person name="Simon S."/>
            <person name="Breeschoten T."/>
            <person name="Jansen H.J."/>
            <person name="Dirks R.P."/>
            <person name="Schranz M.E."/>
            <person name="Ros V.I.D."/>
        </authorList>
    </citation>
    <scope>NUCLEOTIDE SEQUENCE</scope>
    <source>
        <strain evidence="2">TB_SE_WUR_2020</strain>
    </source>
</reference>